<dbReference type="EMBL" id="BSRI01000002">
    <property type="protein sequence ID" value="GLV60757.1"/>
    <property type="molecule type" value="Genomic_DNA"/>
</dbReference>
<reference evidence="8 9" key="1">
    <citation type="submission" date="2023-02" db="EMBL/GenBank/DDBJ databases">
        <title>Dictyobacter halimunensis sp. nov., a new member of the class Ktedonobacteria from forest soil in a geothermal area.</title>
        <authorList>
            <person name="Rachmania M.K."/>
            <person name="Ningsih F."/>
            <person name="Sakai Y."/>
            <person name="Yabe S."/>
            <person name="Yokota A."/>
            <person name="Sjamsuridzal W."/>
        </authorList>
    </citation>
    <scope>NUCLEOTIDE SEQUENCE [LARGE SCALE GENOMIC DNA]</scope>
    <source>
        <strain evidence="8 9">S3.2.2.5</strain>
    </source>
</reference>
<dbReference type="RefSeq" id="WP_338257908.1">
    <property type="nucleotide sequence ID" value="NZ_BSRI01000002.1"/>
</dbReference>
<comment type="similarity">
    <text evidence="2">Belongs to the EamA transporter family.</text>
</comment>
<evidence type="ECO:0000256" key="1">
    <source>
        <dbReference type="ARBA" id="ARBA00004141"/>
    </source>
</evidence>
<evidence type="ECO:0000256" key="2">
    <source>
        <dbReference type="ARBA" id="ARBA00007362"/>
    </source>
</evidence>
<evidence type="ECO:0000256" key="4">
    <source>
        <dbReference type="ARBA" id="ARBA00022989"/>
    </source>
</evidence>
<dbReference type="Pfam" id="PF00892">
    <property type="entry name" value="EamA"/>
    <property type="match status" value="2"/>
</dbReference>
<feature type="domain" description="EamA" evidence="7">
    <location>
        <begin position="9"/>
        <end position="140"/>
    </location>
</feature>
<comment type="caution">
    <text evidence="8">The sequence shown here is derived from an EMBL/GenBank/DDBJ whole genome shotgun (WGS) entry which is preliminary data.</text>
</comment>
<feature type="transmembrane region" description="Helical" evidence="6">
    <location>
        <begin position="245"/>
        <end position="262"/>
    </location>
</feature>
<evidence type="ECO:0000313" key="8">
    <source>
        <dbReference type="EMBL" id="GLV60757.1"/>
    </source>
</evidence>
<evidence type="ECO:0000256" key="3">
    <source>
        <dbReference type="ARBA" id="ARBA00022692"/>
    </source>
</evidence>
<feature type="transmembrane region" description="Helical" evidence="6">
    <location>
        <begin position="70"/>
        <end position="89"/>
    </location>
</feature>
<feature type="transmembrane region" description="Helical" evidence="6">
    <location>
        <begin position="40"/>
        <end position="58"/>
    </location>
</feature>
<dbReference type="InterPro" id="IPR050638">
    <property type="entry name" value="AA-Vitamin_Transporters"/>
</dbReference>
<feature type="transmembrane region" description="Helical" evidence="6">
    <location>
        <begin position="124"/>
        <end position="143"/>
    </location>
</feature>
<feature type="transmembrane region" description="Helical" evidence="6">
    <location>
        <begin position="175"/>
        <end position="200"/>
    </location>
</feature>
<accession>A0ABQ6G3T5</accession>
<gene>
    <name evidence="8" type="ORF">KDH_75760</name>
</gene>
<feature type="transmembrane region" description="Helical" evidence="6">
    <location>
        <begin position="212"/>
        <end position="233"/>
    </location>
</feature>
<comment type="subcellular location">
    <subcellularLocation>
        <location evidence="1">Membrane</location>
        <topology evidence="1">Multi-pass membrane protein</topology>
    </subcellularLocation>
</comment>
<evidence type="ECO:0000256" key="5">
    <source>
        <dbReference type="ARBA" id="ARBA00023136"/>
    </source>
</evidence>
<evidence type="ECO:0000259" key="7">
    <source>
        <dbReference type="Pfam" id="PF00892"/>
    </source>
</evidence>
<feature type="domain" description="EamA" evidence="7">
    <location>
        <begin position="150"/>
        <end position="285"/>
    </location>
</feature>
<organism evidence="8 9">
    <name type="scientific">Dictyobacter halimunensis</name>
    <dbReference type="NCBI Taxonomy" id="3026934"/>
    <lineage>
        <taxon>Bacteria</taxon>
        <taxon>Bacillati</taxon>
        <taxon>Chloroflexota</taxon>
        <taxon>Ktedonobacteria</taxon>
        <taxon>Ktedonobacterales</taxon>
        <taxon>Dictyobacteraceae</taxon>
        <taxon>Dictyobacter</taxon>
    </lineage>
</organism>
<dbReference type="PROSITE" id="PS51257">
    <property type="entry name" value="PROKAR_LIPOPROTEIN"/>
    <property type="match status" value="1"/>
</dbReference>
<keyword evidence="4 6" id="KW-1133">Transmembrane helix</keyword>
<evidence type="ECO:0000313" key="9">
    <source>
        <dbReference type="Proteomes" id="UP001344906"/>
    </source>
</evidence>
<dbReference type="PANTHER" id="PTHR32322">
    <property type="entry name" value="INNER MEMBRANE TRANSPORTER"/>
    <property type="match status" value="1"/>
</dbReference>
<keyword evidence="9" id="KW-1185">Reference proteome</keyword>
<evidence type="ECO:0000256" key="6">
    <source>
        <dbReference type="SAM" id="Phobius"/>
    </source>
</evidence>
<feature type="transmembrane region" description="Helical" evidence="6">
    <location>
        <begin position="9"/>
        <end position="28"/>
    </location>
</feature>
<name>A0ABQ6G3T5_9CHLR</name>
<protein>
    <submittedName>
        <fullName evidence="8">Membrane protein</fullName>
    </submittedName>
</protein>
<dbReference type="SUPFAM" id="SSF103481">
    <property type="entry name" value="Multidrug resistance efflux transporter EmrE"/>
    <property type="match status" value="2"/>
</dbReference>
<feature type="transmembrane region" description="Helical" evidence="6">
    <location>
        <begin position="268"/>
        <end position="285"/>
    </location>
</feature>
<dbReference type="InterPro" id="IPR037185">
    <property type="entry name" value="EmrE-like"/>
</dbReference>
<dbReference type="Proteomes" id="UP001344906">
    <property type="component" value="Unassembled WGS sequence"/>
</dbReference>
<proteinExistence type="inferred from homology"/>
<dbReference type="InterPro" id="IPR000620">
    <property type="entry name" value="EamA_dom"/>
</dbReference>
<feature type="transmembrane region" description="Helical" evidence="6">
    <location>
        <begin position="149"/>
        <end position="168"/>
    </location>
</feature>
<keyword evidence="5 6" id="KW-0472">Membrane</keyword>
<sequence length="291" mass="31230">MNAAVLKRWAISALIAAGCLWGMSFLFGKLAFHELSVSQVVLYRFALASLVLLPVAFWRCIWPRPRDLPLFMLTGFLTVTMTFLVQFLGLKLTSASNAALIIGLLPPLLALAAVILTHERLSKGGWLAIGCSSLGAILIVGQPGRDNNWLGDGLVFVSLFAVVGWTLLGKRLSQAYTAIVATAYSFLFGILTLLPISLWWDGVPRLDLSPQAWLSVLILGVLCSASTTVLWNWGLTRFPVARAGVYLNLEPLVGLVLGISVLREPFGPMAVVGGGLILGAAVYLSRQGVGV</sequence>
<dbReference type="PANTHER" id="PTHR32322:SF2">
    <property type="entry name" value="EAMA DOMAIN-CONTAINING PROTEIN"/>
    <property type="match status" value="1"/>
</dbReference>
<keyword evidence="3 6" id="KW-0812">Transmembrane</keyword>
<feature type="transmembrane region" description="Helical" evidence="6">
    <location>
        <begin position="95"/>
        <end position="117"/>
    </location>
</feature>